<proteinExistence type="predicted"/>
<gene>
    <name evidence="1" type="ORF">PAXINDRAFT_163961</name>
</gene>
<evidence type="ECO:0008006" key="3">
    <source>
        <dbReference type="Google" id="ProtNLM"/>
    </source>
</evidence>
<accession>A0A0C9STF1</accession>
<protein>
    <recommendedName>
        <fullName evidence="3">Serine protease</fullName>
    </recommendedName>
</protein>
<dbReference type="Proteomes" id="UP000053647">
    <property type="component" value="Unassembled WGS sequence"/>
</dbReference>
<name>A0A0C9STF1_PAXIN</name>
<reference evidence="1 2" key="1">
    <citation type="submission" date="2014-06" db="EMBL/GenBank/DDBJ databases">
        <authorList>
            <consortium name="DOE Joint Genome Institute"/>
            <person name="Kuo A."/>
            <person name="Kohler A."/>
            <person name="Nagy L.G."/>
            <person name="Floudas D."/>
            <person name="Copeland A."/>
            <person name="Barry K.W."/>
            <person name="Cichocki N."/>
            <person name="Veneault-Fourrey C."/>
            <person name="LaButti K."/>
            <person name="Lindquist E.A."/>
            <person name="Lipzen A."/>
            <person name="Lundell T."/>
            <person name="Morin E."/>
            <person name="Murat C."/>
            <person name="Sun H."/>
            <person name="Tunlid A."/>
            <person name="Henrissat B."/>
            <person name="Grigoriev I.V."/>
            <person name="Hibbett D.S."/>
            <person name="Martin F."/>
            <person name="Nordberg H.P."/>
            <person name="Cantor M.N."/>
            <person name="Hua S.X."/>
        </authorList>
    </citation>
    <scope>NUCLEOTIDE SEQUENCE [LARGE SCALE GENOMIC DNA]</scope>
    <source>
        <strain evidence="1 2">ATCC 200175</strain>
    </source>
</reference>
<sequence>MHSHVPLDEAHNDFFGLPSNPLSIYHTGPAWPLPSGPQAQRVPKEARPVCIHAISNVWYELGEKIYTFFDSIDLKWTSIDPVRFAEAEKEPGPLFLWEARPVCIHAISNVWYELGEKIYTFFDSIDLKWTSIDPVRFAEAEKEPGPLFLWVGVLPGTLSPDDAKGPAARCKELLLEYAINDVEIAFRKSIYTRHAGTQLLDHVSSVNPTVDIRAPFTPALGLRIAPKAFPYFEGTSCLYLCEGGESNRVFLLTARHVALPPSEYPNELYHRKDNSMPRHEVIHLGTRAFQDALEAIMDKIGHWEFMVDGYEEELTGLGEHVEGEDPNTTSERQKMMLKLEEARASKASVFEFHRKITSLWSAESQRILGYVVYAPPISVGTGDSKFTEDWALVELNRAKFNWDAFRGNAIHLGTCYPDAEIRAKFKYPPGGLMQLRAIVTYDELRRPTTMQDANGEACFIVVKNGATTGLTLGRATGIESIVREYKNYAIHSTSREIAVYPYSNKDGAFSAPGDSGSVVGDANYGIVGMLTGGAGQTDSTDVTYVSAYAFLNERIKQAFPQSYLFPIRKPTQA</sequence>
<reference evidence="2" key="2">
    <citation type="submission" date="2015-01" db="EMBL/GenBank/DDBJ databases">
        <title>Evolutionary Origins and Diversification of the Mycorrhizal Mutualists.</title>
        <authorList>
            <consortium name="DOE Joint Genome Institute"/>
            <consortium name="Mycorrhizal Genomics Consortium"/>
            <person name="Kohler A."/>
            <person name="Kuo A."/>
            <person name="Nagy L.G."/>
            <person name="Floudas D."/>
            <person name="Copeland A."/>
            <person name="Barry K.W."/>
            <person name="Cichocki N."/>
            <person name="Veneault-Fourrey C."/>
            <person name="LaButti K."/>
            <person name="Lindquist E.A."/>
            <person name="Lipzen A."/>
            <person name="Lundell T."/>
            <person name="Morin E."/>
            <person name="Murat C."/>
            <person name="Riley R."/>
            <person name="Ohm R."/>
            <person name="Sun H."/>
            <person name="Tunlid A."/>
            <person name="Henrissat B."/>
            <person name="Grigoriev I.V."/>
            <person name="Hibbett D.S."/>
            <person name="Martin F."/>
        </authorList>
    </citation>
    <scope>NUCLEOTIDE SEQUENCE [LARGE SCALE GENOMIC DNA]</scope>
    <source>
        <strain evidence="2">ATCC 200175</strain>
    </source>
</reference>
<evidence type="ECO:0000313" key="1">
    <source>
        <dbReference type="EMBL" id="KIJ12044.1"/>
    </source>
</evidence>
<organism evidence="1 2">
    <name type="scientific">Paxillus involutus ATCC 200175</name>
    <dbReference type="NCBI Taxonomy" id="664439"/>
    <lineage>
        <taxon>Eukaryota</taxon>
        <taxon>Fungi</taxon>
        <taxon>Dikarya</taxon>
        <taxon>Basidiomycota</taxon>
        <taxon>Agaricomycotina</taxon>
        <taxon>Agaricomycetes</taxon>
        <taxon>Agaricomycetidae</taxon>
        <taxon>Boletales</taxon>
        <taxon>Paxilineae</taxon>
        <taxon>Paxillaceae</taxon>
        <taxon>Paxillus</taxon>
    </lineage>
</organism>
<dbReference type="EMBL" id="KN819369">
    <property type="protein sequence ID" value="KIJ12044.1"/>
    <property type="molecule type" value="Genomic_DNA"/>
</dbReference>
<keyword evidence="2" id="KW-1185">Reference proteome</keyword>
<dbReference type="AlphaFoldDB" id="A0A0C9STF1"/>
<dbReference type="HOGENOM" id="CLU_024804_0_0_1"/>
<evidence type="ECO:0000313" key="2">
    <source>
        <dbReference type="Proteomes" id="UP000053647"/>
    </source>
</evidence>
<dbReference type="OrthoDB" id="5424209at2759"/>